<reference evidence="1" key="2">
    <citation type="journal article" date="2022" name="Nat. Microbiol.">
        <title>RNA viromes from terrestrial sites across China expand environmental viral diversity.</title>
        <authorList>
            <person name="Chiapello M."/>
            <person name="Rodriguez-Romero J."/>
            <person name="Ayllon M.A."/>
            <person name="Turina M."/>
        </authorList>
    </citation>
    <scope>NUCLEOTIDE SEQUENCE</scope>
    <source>
        <strain evidence="1">162-k141_51715</strain>
    </source>
</reference>
<protein>
    <submittedName>
        <fullName evidence="1">Coat protein</fullName>
    </submittedName>
</protein>
<keyword evidence="2" id="KW-1185">Reference proteome</keyword>
<dbReference type="InterPro" id="IPR054457">
    <property type="entry name" value="PhiCb5_coat"/>
</dbReference>
<keyword evidence="1" id="KW-0946">Virion</keyword>
<sequence length="116" mass="12591">MLGDTLTMTLGGSGGTAKVLNKINQDGYGAEYLLREATQQFTAKVSHSKNGTRDRHYVEFKQTVFATSTDPEIIRTSSHVLLASPSDTEADVTNLAEALAFWLDGTTVPKLIGWQS</sequence>
<accession>A0ABY3SUA5</accession>
<reference evidence="1" key="1">
    <citation type="submission" date="2021-05" db="EMBL/GenBank/DDBJ databases">
        <authorList>
            <person name="Chen Y.-M."/>
            <person name="Zhang Y.-Z."/>
        </authorList>
    </citation>
    <scope>NUCLEOTIDE SEQUENCE</scope>
    <source>
        <strain evidence="1">162-k141_51715</strain>
    </source>
</reference>
<name>A0ABY3SUA5_9VIRU</name>
<proteinExistence type="predicted"/>
<evidence type="ECO:0000313" key="2">
    <source>
        <dbReference type="Proteomes" id="UP001057771"/>
    </source>
</evidence>
<dbReference type="EMBL" id="MZ679751">
    <property type="protein sequence ID" value="UJQ85698.1"/>
    <property type="molecule type" value="Genomic_RNA"/>
</dbReference>
<dbReference type="Gene3D" id="2.40.160.220">
    <property type="match status" value="1"/>
</dbReference>
<dbReference type="Proteomes" id="UP001057771">
    <property type="component" value="Segment"/>
</dbReference>
<dbReference type="Pfam" id="PF22387">
    <property type="entry name" value="PhiCb5_coat"/>
    <property type="match status" value="1"/>
</dbReference>
<dbReference type="GO" id="GO:0019028">
    <property type="term" value="C:viral capsid"/>
    <property type="evidence" value="ECO:0007669"/>
    <property type="project" value="UniProtKB-KW"/>
</dbReference>
<keyword evidence="1" id="KW-0167">Capsid protein</keyword>
<organism evidence="1 2">
    <name type="scientific">Leviviridae sp</name>
    <dbReference type="NCBI Taxonomy" id="2027243"/>
    <lineage>
        <taxon>Viruses</taxon>
        <taxon>Riboviria</taxon>
        <taxon>Orthornavirae</taxon>
        <taxon>Lenarviricota</taxon>
        <taxon>Leviviricetes</taxon>
        <taxon>Norzivirales</taxon>
        <taxon>Fiersviridae</taxon>
    </lineage>
</organism>
<evidence type="ECO:0000313" key="1">
    <source>
        <dbReference type="EMBL" id="UJQ85698.1"/>
    </source>
</evidence>